<evidence type="ECO:0000313" key="2">
    <source>
        <dbReference type="Proteomes" id="UP000070544"/>
    </source>
</evidence>
<accession>A0A139A5Z5</accession>
<organism evidence="1 2">
    <name type="scientific">Gonapodya prolifera (strain JEL478)</name>
    <name type="common">Monoblepharis prolifera</name>
    <dbReference type="NCBI Taxonomy" id="1344416"/>
    <lineage>
        <taxon>Eukaryota</taxon>
        <taxon>Fungi</taxon>
        <taxon>Fungi incertae sedis</taxon>
        <taxon>Chytridiomycota</taxon>
        <taxon>Chytridiomycota incertae sedis</taxon>
        <taxon>Monoblepharidomycetes</taxon>
        <taxon>Monoblepharidales</taxon>
        <taxon>Gonapodyaceae</taxon>
        <taxon>Gonapodya</taxon>
    </lineage>
</organism>
<evidence type="ECO:0000313" key="1">
    <source>
        <dbReference type="EMBL" id="KXS12088.1"/>
    </source>
</evidence>
<name>A0A139A5Z5_GONPJ</name>
<gene>
    <name evidence="1" type="ORF">M427DRAFT_59771</name>
</gene>
<proteinExistence type="predicted"/>
<sequence length="214" mass="24365">MTASERILVLPSTKTARSQSERSSVVSLQVHMGGIWRDIAFRLYQPKLRIDEREHFAVICQQSRALCRILLQPSLKLLPQFIDTIAQTISRCPPSQKKKDTHKSAETGIKCLNHMLHSRARLLSPDISCEAATYFASVARRHAWFYPTLKELLLFAARNTPWTTKLEKQYLCTAFAKLSYGSSTTCGFLLRNMSQAFRLTAGKNSVYYGRYGKN</sequence>
<dbReference type="AlphaFoldDB" id="A0A139A5Z5"/>
<dbReference type="Proteomes" id="UP000070544">
    <property type="component" value="Unassembled WGS sequence"/>
</dbReference>
<keyword evidence="2" id="KW-1185">Reference proteome</keyword>
<reference evidence="1 2" key="1">
    <citation type="journal article" date="2015" name="Genome Biol. Evol.">
        <title>Phylogenomic analyses indicate that early fungi evolved digesting cell walls of algal ancestors of land plants.</title>
        <authorList>
            <person name="Chang Y."/>
            <person name="Wang S."/>
            <person name="Sekimoto S."/>
            <person name="Aerts A.L."/>
            <person name="Choi C."/>
            <person name="Clum A."/>
            <person name="LaButti K.M."/>
            <person name="Lindquist E.A."/>
            <person name="Yee Ngan C."/>
            <person name="Ohm R.A."/>
            <person name="Salamov A.A."/>
            <person name="Grigoriev I.V."/>
            <person name="Spatafora J.W."/>
            <person name="Berbee M.L."/>
        </authorList>
    </citation>
    <scope>NUCLEOTIDE SEQUENCE [LARGE SCALE GENOMIC DNA]</scope>
    <source>
        <strain evidence="1 2">JEL478</strain>
    </source>
</reference>
<dbReference type="EMBL" id="KQ965791">
    <property type="protein sequence ID" value="KXS12088.1"/>
    <property type="molecule type" value="Genomic_DNA"/>
</dbReference>
<protein>
    <submittedName>
        <fullName evidence="1">Uncharacterized protein</fullName>
    </submittedName>
</protein>